<dbReference type="EMBL" id="BNBO01000073">
    <property type="protein sequence ID" value="GHH84362.1"/>
    <property type="molecule type" value="Genomic_DNA"/>
</dbReference>
<feature type="compositionally biased region" description="Gly residues" evidence="1">
    <location>
        <begin position="43"/>
        <end position="58"/>
    </location>
</feature>
<reference evidence="2" key="2">
    <citation type="submission" date="2020-09" db="EMBL/GenBank/DDBJ databases">
        <authorList>
            <person name="Sun Q."/>
            <person name="Ohkuma M."/>
        </authorList>
    </citation>
    <scope>NUCLEOTIDE SEQUENCE</scope>
    <source>
        <strain evidence="2">JCM 4646</strain>
    </source>
</reference>
<dbReference type="Proteomes" id="UP000617734">
    <property type="component" value="Unassembled WGS sequence"/>
</dbReference>
<reference evidence="2" key="1">
    <citation type="journal article" date="2014" name="Int. J. Syst. Evol. Microbiol.">
        <title>Complete genome sequence of Corynebacterium casei LMG S-19264T (=DSM 44701T), isolated from a smear-ripened cheese.</title>
        <authorList>
            <consortium name="US DOE Joint Genome Institute (JGI-PGF)"/>
            <person name="Walter F."/>
            <person name="Albersmeier A."/>
            <person name="Kalinowski J."/>
            <person name="Ruckert C."/>
        </authorList>
    </citation>
    <scope>NUCLEOTIDE SEQUENCE</scope>
    <source>
        <strain evidence="2">JCM 4646</strain>
    </source>
</reference>
<proteinExistence type="predicted"/>
<comment type="caution">
    <text evidence="2">The sequence shown here is derived from an EMBL/GenBank/DDBJ whole genome shotgun (WGS) entry which is preliminary data.</text>
</comment>
<organism evidence="2 3">
    <name type="scientific">Kitasatospora indigofera</name>
    <dbReference type="NCBI Taxonomy" id="67307"/>
    <lineage>
        <taxon>Bacteria</taxon>
        <taxon>Bacillati</taxon>
        <taxon>Actinomycetota</taxon>
        <taxon>Actinomycetes</taxon>
        <taxon>Kitasatosporales</taxon>
        <taxon>Streptomycetaceae</taxon>
        <taxon>Kitasatospora</taxon>
    </lineage>
</organism>
<sequence length="74" mass="7725">MSLRGVRGRQYGSRASADGIACARSECVILPYFACGDQRLSGRGRGGTRSVAGGGRHPFGGWRRASRGGTLGLL</sequence>
<accession>A0A919GH60</accession>
<gene>
    <name evidence="2" type="ORF">GCM10018781_73470</name>
</gene>
<feature type="region of interest" description="Disordered" evidence="1">
    <location>
        <begin position="42"/>
        <end position="74"/>
    </location>
</feature>
<keyword evidence="3" id="KW-1185">Reference proteome</keyword>
<dbReference type="AlphaFoldDB" id="A0A919GH60"/>
<name>A0A919GH60_9ACTN</name>
<evidence type="ECO:0000313" key="3">
    <source>
        <dbReference type="Proteomes" id="UP000617734"/>
    </source>
</evidence>
<protein>
    <submittedName>
        <fullName evidence="2">Uncharacterized protein</fullName>
    </submittedName>
</protein>
<evidence type="ECO:0000256" key="1">
    <source>
        <dbReference type="SAM" id="MobiDB-lite"/>
    </source>
</evidence>
<evidence type="ECO:0000313" key="2">
    <source>
        <dbReference type="EMBL" id="GHH84362.1"/>
    </source>
</evidence>